<proteinExistence type="predicted"/>
<dbReference type="EMBL" id="VEVO01000019">
    <property type="protein sequence ID" value="KAF0026189.1"/>
    <property type="molecule type" value="Genomic_DNA"/>
</dbReference>
<protein>
    <submittedName>
        <fullName evidence="1">Uncharacterized protein</fullName>
    </submittedName>
</protein>
<evidence type="ECO:0000313" key="1">
    <source>
        <dbReference type="EMBL" id="KAF0026189.1"/>
    </source>
</evidence>
<comment type="caution">
    <text evidence="1">The sequence shown here is derived from an EMBL/GenBank/DDBJ whole genome shotgun (WGS) entry which is preliminary data.</text>
</comment>
<gene>
    <name evidence="1" type="ORF">F2P81_020926</name>
</gene>
<evidence type="ECO:0000313" key="2">
    <source>
        <dbReference type="Proteomes" id="UP000438429"/>
    </source>
</evidence>
<name>A0A6A4S0Y9_SCOMX</name>
<dbReference type="Proteomes" id="UP000438429">
    <property type="component" value="Unassembled WGS sequence"/>
</dbReference>
<reference evidence="1 2" key="1">
    <citation type="submission" date="2019-06" db="EMBL/GenBank/DDBJ databases">
        <title>Draft genomes of female and male turbot (Scophthalmus maximus).</title>
        <authorList>
            <person name="Xu H."/>
            <person name="Xu X.-W."/>
            <person name="Shao C."/>
            <person name="Chen S."/>
        </authorList>
    </citation>
    <scope>NUCLEOTIDE SEQUENCE [LARGE SCALE GENOMIC DNA]</scope>
    <source>
        <strain evidence="1">Ysfricsl-2016a</strain>
        <tissue evidence="1">Blood</tissue>
    </source>
</reference>
<organism evidence="1 2">
    <name type="scientific">Scophthalmus maximus</name>
    <name type="common">Turbot</name>
    <name type="synonym">Psetta maxima</name>
    <dbReference type="NCBI Taxonomy" id="52904"/>
    <lineage>
        <taxon>Eukaryota</taxon>
        <taxon>Metazoa</taxon>
        <taxon>Chordata</taxon>
        <taxon>Craniata</taxon>
        <taxon>Vertebrata</taxon>
        <taxon>Euteleostomi</taxon>
        <taxon>Actinopterygii</taxon>
        <taxon>Neopterygii</taxon>
        <taxon>Teleostei</taxon>
        <taxon>Neoteleostei</taxon>
        <taxon>Acanthomorphata</taxon>
        <taxon>Carangaria</taxon>
        <taxon>Pleuronectiformes</taxon>
        <taxon>Pleuronectoidei</taxon>
        <taxon>Scophthalmidae</taxon>
        <taxon>Scophthalmus</taxon>
    </lineage>
</organism>
<dbReference type="AlphaFoldDB" id="A0A6A4S0Y9"/>
<accession>A0A6A4S0Y9</accession>
<sequence>MVALVYAAKSLEGFTAQGHAAIVHPALLLYLCQDEHGECNDSDRDPGDDDDRRGVFHNCRVCSWVDMALSPRSITSACSARPPDSVVFPGATVYIPNLKERRPLPSAFERKILISAALTEKPPRLK</sequence>